<dbReference type="GO" id="GO:0016757">
    <property type="term" value="F:glycosyltransferase activity"/>
    <property type="evidence" value="ECO:0007669"/>
    <property type="project" value="UniProtKB-KW"/>
</dbReference>
<name>A0ABS8YDT9_9BACL</name>
<keyword evidence="2" id="KW-0808">Transferase</keyword>
<dbReference type="EMBL" id="JAJNBZ010000008">
    <property type="protein sequence ID" value="MCE5170165.1"/>
    <property type="molecule type" value="Genomic_DNA"/>
</dbReference>
<reference evidence="2 3" key="1">
    <citation type="submission" date="2021-11" db="EMBL/GenBank/DDBJ databases">
        <title>Draft genome sequence of Paenibacillus profundus YoMME, a new Gram-positive bacteria with exoelectrogenic properties.</title>
        <authorList>
            <person name="Hubenova Y."/>
            <person name="Hubenova E."/>
            <person name="Manasiev Y."/>
            <person name="Peykov S."/>
            <person name="Mitov M."/>
        </authorList>
    </citation>
    <scope>NUCLEOTIDE SEQUENCE [LARGE SCALE GENOMIC DNA]</scope>
    <source>
        <strain evidence="2 3">YoMME</strain>
    </source>
</reference>
<proteinExistence type="predicted"/>
<organism evidence="2 3">
    <name type="scientific">Paenibacillus profundus</name>
    <dbReference type="NCBI Taxonomy" id="1173085"/>
    <lineage>
        <taxon>Bacteria</taxon>
        <taxon>Bacillati</taxon>
        <taxon>Bacillota</taxon>
        <taxon>Bacilli</taxon>
        <taxon>Bacillales</taxon>
        <taxon>Paenibacillaceae</taxon>
        <taxon>Paenibacillus</taxon>
    </lineage>
</organism>
<keyword evidence="3" id="KW-1185">Reference proteome</keyword>
<dbReference type="InterPro" id="IPR055259">
    <property type="entry name" value="YkvP/CgeB_Glyco_trans-like"/>
</dbReference>
<dbReference type="Pfam" id="PF13524">
    <property type="entry name" value="Glyco_trans_1_2"/>
    <property type="match status" value="1"/>
</dbReference>
<evidence type="ECO:0000259" key="1">
    <source>
        <dbReference type="Pfam" id="PF13524"/>
    </source>
</evidence>
<evidence type="ECO:0000313" key="2">
    <source>
        <dbReference type="EMBL" id="MCE5170165.1"/>
    </source>
</evidence>
<evidence type="ECO:0000313" key="3">
    <source>
        <dbReference type="Proteomes" id="UP001199916"/>
    </source>
</evidence>
<protein>
    <submittedName>
        <fullName evidence="2">Glycosyltransferase</fullName>
        <ecNumber evidence="2">2.4.-.-</ecNumber>
    </submittedName>
</protein>
<accession>A0ABS8YDT9</accession>
<dbReference type="RefSeq" id="WP_233696970.1">
    <property type="nucleotide sequence ID" value="NZ_JAJNBZ010000008.1"/>
</dbReference>
<feature type="domain" description="Spore protein YkvP/CgeB glycosyl transferase-like" evidence="1">
    <location>
        <begin position="210"/>
        <end position="360"/>
    </location>
</feature>
<keyword evidence="2" id="KW-0328">Glycosyltransferase</keyword>
<sequence>MRKDRNTKRTGIKTNAFRSGYSEGYRMGLCEATVQRTPKPQLSSFDLRVLYVPQGFDAIDRGVCEALTKLTRECAQVEPAQMAEAAERMKPDLVLVMNGLHVYPPEHLEHIGRLRQMGMKTAVWFVDDPYFSEDTAAAAPYYDFIFTHERSGVSFYKQLGCNRVFHLPLGAGISTFRPLRAEPAYTHDICFIGSAFWNRVNLFDHMASFLADKKVIIAGGHWERLSRYAVLRPHIRQGWVPIEETATYYNGAKIVINVHRPVEHGSDNRNSHQLGGESINPRTYEISACGTLQMTDVRSELAEMYTPGVDIETFNCPEELMSKIDYYLQHETIRQRVAVQGLHTTLLKHTFEHRVQRLLETFVSS</sequence>
<dbReference type="Proteomes" id="UP001199916">
    <property type="component" value="Unassembled WGS sequence"/>
</dbReference>
<comment type="caution">
    <text evidence="2">The sequence shown here is derived from an EMBL/GenBank/DDBJ whole genome shotgun (WGS) entry which is preliminary data.</text>
</comment>
<dbReference type="EC" id="2.4.-.-" evidence="2"/>
<gene>
    <name evidence="2" type="ORF">LQV63_12675</name>
</gene>